<dbReference type="AlphaFoldDB" id="A0A1E3AZ79"/>
<protein>
    <submittedName>
        <fullName evidence="1">Uncharacterized protein</fullName>
    </submittedName>
</protein>
<reference evidence="1 2" key="1">
    <citation type="submission" date="2016-07" db="EMBL/GenBank/DDBJ databases">
        <title>Characterization of isolates of Eisenbergiella tayi derived from blood cultures, using whole genome sequencing.</title>
        <authorList>
            <person name="Burdz T."/>
            <person name="Wiebe D."/>
            <person name="Huynh C."/>
            <person name="Bernard K."/>
        </authorList>
    </citation>
    <scope>NUCLEOTIDE SEQUENCE [LARGE SCALE GENOMIC DNA]</scope>
    <source>
        <strain evidence="1 2">NML 120489</strain>
    </source>
</reference>
<evidence type="ECO:0000313" key="1">
    <source>
        <dbReference type="EMBL" id="ODM13990.1"/>
    </source>
</evidence>
<name>A0A1E3AZ79_9FIRM</name>
<proteinExistence type="predicted"/>
<accession>A0A1E3AZ79</accession>
<organism evidence="1 2">
    <name type="scientific">Eisenbergiella tayi</name>
    <dbReference type="NCBI Taxonomy" id="1432052"/>
    <lineage>
        <taxon>Bacteria</taxon>
        <taxon>Bacillati</taxon>
        <taxon>Bacillota</taxon>
        <taxon>Clostridia</taxon>
        <taxon>Lachnospirales</taxon>
        <taxon>Lachnospiraceae</taxon>
        <taxon>Eisenbergiella</taxon>
    </lineage>
</organism>
<dbReference type="EMBL" id="MCGI01000001">
    <property type="protein sequence ID" value="ODM13990.1"/>
    <property type="molecule type" value="Genomic_DNA"/>
</dbReference>
<comment type="caution">
    <text evidence="1">The sequence shown here is derived from an EMBL/GenBank/DDBJ whole genome shotgun (WGS) entry which is preliminary data.</text>
</comment>
<dbReference type="Proteomes" id="UP000095003">
    <property type="component" value="Unassembled WGS sequence"/>
</dbReference>
<gene>
    <name evidence="1" type="ORF">BEH84_01711</name>
</gene>
<evidence type="ECO:0000313" key="2">
    <source>
        <dbReference type="Proteomes" id="UP000095003"/>
    </source>
</evidence>
<sequence length="44" mass="5402">MSNDINDIFNINNIKMLACYKDWCYYMYILTRMVYGLIKSERLK</sequence>